<dbReference type="InterPro" id="IPR001882">
    <property type="entry name" value="Biotin_BS"/>
</dbReference>
<dbReference type="PANTHER" id="PTHR45266">
    <property type="entry name" value="OXALOACETATE DECARBOXYLASE ALPHA CHAIN"/>
    <property type="match status" value="1"/>
</dbReference>
<dbReference type="OrthoDB" id="9812676at2"/>
<dbReference type="Proteomes" id="UP000249248">
    <property type="component" value="Unassembled WGS sequence"/>
</dbReference>
<comment type="caution">
    <text evidence="3">The sequence shown here is derived from an EMBL/GenBank/DDBJ whole genome shotgun (WGS) entry which is preliminary data.</text>
</comment>
<dbReference type="PROSITE" id="PS00188">
    <property type="entry name" value="BIOTIN"/>
    <property type="match status" value="1"/>
</dbReference>
<accession>A0A2W1NNU5</accession>
<organism evidence="3 4">
    <name type="scientific">Putridiphycobacter roseus</name>
    <dbReference type="NCBI Taxonomy" id="2219161"/>
    <lineage>
        <taxon>Bacteria</taxon>
        <taxon>Pseudomonadati</taxon>
        <taxon>Bacteroidota</taxon>
        <taxon>Flavobacteriia</taxon>
        <taxon>Flavobacteriales</taxon>
        <taxon>Crocinitomicaceae</taxon>
        <taxon>Putridiphycobacter</taxon>
    </lineage>
</organism>
<sequence length="150" mass="17029">MIDQIALNELFTDSKDSSVEKISEDIYKIDGEVIEVLDLNPDLKTLKFRHNHNTHEVQFKNELDFTLDKMGIKRSFDAVNTDIKAPMPGKVIAIKVKPGDQVKKGDALLILEAMKMENVLKAQHDCEIKTVLVEELNNVEKNQLLIELSV</sequence>
<dbReference type="CDD" id="cd06850">
    <property type="entry name" value="biotinyl_domain"/>
    <property type="match status" value="1"/>
</dbReference>
<dbReference type="InterPro" id="IPR050709">
    <property type="entry name" value="Biotin_Carboxyl_Carrier/Decarb"/>
</dbReference>
<evidence type="ECO:0000256" key="1">
    <source>
        <dbReference type="ARBA" id="ARBA00023267"/>
    </source>
</evidence>
<feature type="domain" description="Lipoyl-binding" evidence="2">
    <location>
        <begin position="72"/>
        <end position="149"/>
    </location>
</feature>
<dbReference type="SUPFAM" id="SSF51230">
    <property type="entry name" value="Single hybrid motif"/>
    <property type="match status" value="1"/>
</dbReference>
<dbReference type="RefSeq" id="WP_111063976.1">
    <property type="nucleotide sequence ID" value="NZ_JBHUCU010000006.1"/>
</dbReference>
<protein>
    <submittedName>
        <fullName evidence="3">Acetyl-CoA carboxylase biotin carboxyl carrier protein subunit</fullName>
    </submittedName>
</protein>
<name>A0A2W1NNU5_9FLAO</name>
<dbReference type="AlphaFoldDB" id="A0A2W1NNU5"/>
<evidence type="ECO:0000259" key="2">
    <source>
        <dbReference type="PROSITE" id="PS50968"/>
    </source>
</evidence>
<dbReference type="PROSITE" id="PS50968">
    <property type="entry name" value="BIOTINYL_LIPOYL"/>
    <property type="match status" value="1"/>
</dbReference>
<dbReference type="InterPro" id="IPR011053">
    <property type="entry name" value="Single_hybrid_motif"/>
</dbReference>
<gene>
    <name evidence="3" type="ORF">DNU06_13270</name>
</gene>
<dbReference type="Pfam" id="PF00364">
    <property type="entry name" value="Biotin_lipoyl"/>
    <property type="match status" value="1"/>
</dbReference>
<proteinExistence type="predicted"/>
<dbReference type="Gene3D" id="2.40.50.100">
    <property type="match status" value="1"/>
</dbReference>
<dbReference type="InterPro" id="IPR000089">
    <property type="entry name" value="Biotin_lipoyl"/>
</dbReference>
<dbReference type="PANTHER" id="PTHR45266:SF3">
    <property type="entry name" value="OXALOACETATE DECARBOXYLASE ALPHA CHAIN"/>
    <property type="match status" value="1"/>
</dbReference>
<evidence type="ECO:0000313" key="4">
    <source>
        <dbReference type="Proteomes" id="UP000249248"/>
    </source>
</evidence>
<keyword evidence="4" id="KW-1185">Reference proteome</keyword>
<dbReference type="EMBL" id="QKSB01000009">
    <property type="protein sequence ID" value="PZE16278.1"/>
    <property type="molecule type" value="Genomic_DNA"/>
</dbReference>
<dbReference type="FunFam" id="2.40.50.100:FF:000003">
    <property type="entry name" value="Acetyl-CoA carboxylase biotin carboxyl carrier protein"/>
    <property type="match status" value="1"/>
</dbReference>
<keyword evidence="1" id="KW-0092">Biotin</keyword>
<reference evidence="3 4" key="1">
    <citation type="submission" date="2018-06" db="EMBL/GenBank/DDBJ databases">
        <title>The draft genome sequence of Crocinitomix sp. SM1701.</title>
        <authorList>
            <person name="Zhang X."/>
        </authorList>
    </citation>
    <scope>NUCLEOTIDE SEQUENCE [LARGE SCALE GENOMIC DNA]</scope>
    <source>
        <strain evidence="3 4">SM1701</strain>
    </source>
</reference>
<evidence type="ECO:0000313" key="3">
    <source>
        <dbReference type="EMBL" id="PZE16278.1"/>
    </source>
</evidence>